<comment type="subcellular location">
    <subcellularLocation>
        <location evidence="8">Cell membrane</location>
        <topology evidence="8">Peripheral membrane protein</topology>
    </subcellularLocation>
    <subcellularLocation>
        <location evidence="1">Membrane</location>
    </subcellularLocation>
</comment>
<dbReference type="GO" id="GO:0005886">
    <property type="term" value="C:plasma membrane"/>
    <property type="evidence" value="ECO:0007669"/>
    <property type="project" value="UniProtKB-SubCell"/>
</dbReference>
<dbReference type="PANTHER" id="PTHR11910">
    <property type="entry name" value="ATP SYNTHASE DELTA CHAIN"/>
    <property type="match status" value="1"/>
</dbReference>
<evidence type="ECO:0000256" key="3">
    <source>
        <dbReference type="ARBA" id="ARBA00022781"/>
    </source>
</evidence>
<dbReference type="AlphaFoldDB" id="A0A448ZXH2"/>
<evidence type="ECO:0000256" key="8">
    <source>
        <dbReference type="HAMAP-Rule" id="MF_01416"/>
    </source>
</evidence>
<keyword evidence="7 8" id="KW-0066">ATP synthesis</keyword>
<keyword evidence="6 8" id="KW-0139">CF(1)</keyword>
<dbReference type="KEGG" id="mob:NCTC10112_00552"/>
<dbReference type="Gene3D" id="1.10.520.20">
    <property type="entry name" value="N-terminal domain of the delta subunit of the F1F0-ATP synthase"/>
    <property type="match status" value="1"/>
</dbReference>
<keyword evidence="8" id="KW-1003">Cell membrane</keyword>
<keyword evidence="10" id="KW-1185">Reference proteome</keyword>
<gene>
    <name evidence="8 9" type="primary">atpH</name>
    <name evidence="9" type="ORF">NCTC10112_00552</name>
</gene>
<protein>
    <recommendedName>
        <fullName evidence="8">ATP synthase subunit delta</fullName>
    </recommendedName>
    <alternativeName>
        <fullName evidence="8">ATP synthase F(1) sector subunit delta</fullName>
    </alternativeName>
    <alternativeName>
        <fullName evidence="8">F-type ATPase subunit delta</fullName>
        <shortName evidence="8">F-ATPase subunit delta</shortName>
    </alternativeName>
</protein>
<dbReference type="GO" id="GO:0045259">
    <property type="term" value="C:proton-transporting ATP synthase complex"/>
    <property type="evidence" value="ECO:0007669"/>
    <property type="project" value="UniProtKB-KW"/>
</dbReference>
<dbReference type="Proteomes" id="UP000290482">
    <property type="component" value="Chromosome"/>
</dbReference>
<evidence type="ECO:0000256" key="5">
    <source>
        <dbReference type="ARBA" id="ARBA00023136"/>
    </source>
</evidence>
<dbReference type="PROSITE" id="PS00389">
    <property type="entry name" value="ATPASE_DELTA"/>
    <property type="match status" value="1"/>
</dbReference>
<comment type="function">
    <text evidence="8">F(1)F(0) ATP synthase produces ATP from ADP in the presence of a proton or sodium gradient. F-type ATPases consist of two structural domains, F(1) containing the extramembraneous catalytic core and F(0) containing the membrane proton channel, linked together by a central stalk and a peripheral stalk. During catalysis, ATP synthesis in the catalytic domain of F(1) is coupled via a rotary mechanism of the central stalk subunits to proton translocation.</text>
</comment>
<sequence length="184" mass="21563">MATNSINEVIYNWSFALYSLASEEKILNKINTEVDTLINVLKQNKEYLFYLNSYSYSSEFKNKLIDKAFSTFNKYLVNFIKLCIDANISKYLLVIFKKYREFANSELKIKKGIVYSITPLSDQEIKKLEKIISEKINFEVQLINIIDEQLLAGVKIKVEDYVLDNSIKSYLEAFKHYEDNNGKE</sequence>
<keyword evidence="4 8" id="KW-0406">Ion transport</keyword>
<evidence type="ECO:0000256" key="7">
    <source>
        <dbReference type="ARBA" id="ARBA00023310"/>
    </source>
</evidence>
<dbReference type="HAMAP" id="MF_01416">
    <property type="entry name" value="ATP_synth_delta_bact"/>
    <property type="match status" value="1"/>
</dbReference>
<accession>A0A448ZXH2</accession>
<proteinExistence type="inferred from homology"/>
<dbReference type="Pfam" id="PF00213">
    <property type="entry name" value="OSCP"/>
    <property type="match status" value="1"/>
</dbReference>
<keyword evidence="5 8" id="KW-0472">Membrane</keyword>
<dbReference type="SUPFAM" id="SSF47928">
    <property type="entry name" value="N-terminal domain of the delta subunit of the F1F0-ATP synthase"/>
    <property type="match status" value="1"/>
</dbReference>
<name>A0A448ZXH2_METOS</name>
<dbReference type="GO" id="GO:0046933">
    <property type="term" value="F:proton-transporting ATP synthase activity, rotational mechanism"/>
    <property type="evidence" value="ECO:0007669"/>
    <property type="project" value="UniProtKB-UniRule"/>
</dbReference>
<dbReference type="InterPro" id="IPR000711">
    <property type="entry name" value="ATPase_OSCP/dsu"/>
</dbReference>
<evidence type="ECO:0000313" key="10">
    <source>
        <dbReference type="Proteomes" id="UP000290482"/>
    </source>
</evidence>
<dbReference type="EMBL" id="LR214940">
    <property type="protein sequence ID" value="VEU55956.1"/>
    <property type="molecule type" value="Genomic_DNA"/>
</dbReference>
<keyword evidence="2 8" id="KW-0813">Transport</keyword>
<dbReference type="NCBIfam" id="TIGR01145">
    <property type="entry name" value="ATP_synt_delta"/>
    <property type="match status" value="1"/>
</dbReference>
<dbReference type="InterPro" id="IPR026015">
    <property type="entry name" value="ATP_synth_OSCP/delta_N_sf"/>
</dbReference>
<keyword evidence="3 8" id="KW-0375">Hydrogen ion transport</keyword>
<comment type="function">
    <text evidence="8">This protein is part of the stalk that links CF(0) to CF(1). It either transmits conformational changes from CF(0) to CF(1) or is implicated in proton conduction.</text>
</comment>
<keyword evidence="9" id="KW-0378">Hydrolase</keyword>
<reference evidence="9 10" key="1">
    <citation type="submission" date="2019-01" db="EMBL/GenBank/DDBJ databases">
        <authorList>
            <consortium name="Pathogen Informatics"/>
        </authorList>
    </citation>
    <scope>NUCLEOTIDE SEQUENCE [LARGE SCALE GENOMIC DNA]</scope>
    <source>
        <strain evidence="9 10">NCTC10112</strain>
    </source>
</reference>
<evidence type="ECO:0000256" key="6">
    <source>
        <dbReference type="ARBA" id="ARBA00023196"/>
    </source>
</evidence>
<dbReference type="PRINTS" id="PR00125">
    <property type="entry name" value="ATPASEDELTA"/>
</dbReference>
<comment type="similarity">
    <text evidence="8">Belongs to the ATPase delta chain family.</text>
</comment>
<dbReference type="RefSeq" id="WP_022935731.1">
    <property type="nucleotide sequence ID" value="NZ_LR214940.1"/>
</dbReference>
<evidence type="ECO:0000256" key="2">
    <source>
        <dbReference type="ARBA" id="ARBA00022448"/>
    </source>
</evidence>
<dbReference type="GO" id="GO:0016787">
    <property type="term" value="F:hydrolase activity"/>
    <property type="evidence" value="ECO:0007669"/>
    <property type="project" value="UniProtKB-KW"/>
</dbReference>
<dbReference type="NCBIfam" id="NF009975">
    <property type="entry name" value="PRK13436.1"/>
    <property type="match status" value="1"/>
</dbReference>
<evidence type="ECO:0000256" key="4">
    <source>
        <dbReference type="ARBA" id="ARBA00023065"/>
    </source>
</evidence>
<organism evidence="9 10">
    <name type="scientific">Metamycoplasma orale</name>
    <name type="common">Mycoplasma orale</name>
    <dbReference type="NCBI Taxonomy" id="2121"/>
    <lineage>
        <taxon>Bacteria</taxon>
        <taxon>Bacillati</taxon>
        <taxon>Mycoplasmatota</taxon>
        <taxon>Mycoplasmoidales</taxon>
        <taxon>Metamycoplasmataceae</taxon>
        <taxon>Metamycoplasma</taxon>
    </lineage>
</organism>
<dbReference type="InterPro" id="IPR020781">
    <property type="entry name" value="ATPase_OSCP/d_CS"/>
</dbReference>
<evidence type="ECO:0000313" key="9">
    <source>
        <dbReference type="EMBL" id="VEU55956.1"/>
    </source>
</evidence>
<evidence type="ECO:0000256" key="1">
    <source>
        <dbReference type="ARBA" id="ARBA00004370"/>
    </source>
</evidence>